<name>A0ABN0QTP7_MYCUL</name>
<gene>
    <name evidence="1" type="ORF">I551_5604</name>
</gene>
<keyword evidence="2" id="KW-1185">Reference proteome</keyword>
<evidence type="ECO:0008006" key="3">
    <source>
        <dbReference type="Google" id="ProtNLM"/>
    </source>
</evidence>
<evidence type="ECO:0000313" key="1">
    <source>
        <dbReference type="EMBL" id="EUA88006.1"/>
    </source>
</evidence>
<dbReference type="EMBL" id="JAOL01000151">
    <property type="protein sequence ID" value="EUA88006.1"/>
    <property type="molecule type" value="Genomic_DNA"/>
</dbReference>
<organism evidence="1 2">
    <name type="scientific">Mycobacterium ulcerans str. Harvey</name>
    <dbReference type="NCBI Taxonomy" id="1299332"/>
    <lineage>
        <taxon>Bacteria</taxon>
        <taxon>Bacillati</taxon>
        <taxon>Actinomycetota</taxon>
        <taxon>Actinomycetes</taxon>
        <taxon>Mycobacteriales</taxon>
        <taxon>Mycobacteriaceae</taxon>
        <taxon>Mycobacterium</taxon>
        <taxon>Mycobacterium ulcerans group</taxon>
    </lineage>
</organism>
<evidence type="ECO:0000313" key="2">
    <source>
        <dbReference type="Proteomes" id="UP000020681"/>
    </source>
</evidence>
<reference evidence="1 2" key="1">
    <citation type="submission" date="2014-01" db="EMBL/GenBank/DDBJ databases">
        <authorList>
            <person name="Dobos K."/>
            <person name="Lenaerts A."/>
            <person name="Ordway D."/>
            <person name="DeGroote M.A."/>
            <person name="Parker T."/>
            <person name="Sizemore C."/>
            <person name="Tallon L.J."/>
            <person name="Sadzewicz L.K."/>
            <person name="Sengamalay N."/>
            <person name="Fraser C.M."/>
            <person name="Hine E."/>
            <person name="Shefchek K.A."/>
            <person name="Das S.P."/>
            <person name="Tettelin H."/>
        </authorList>
    </citation>
    <scope>NUCLEOTIDE SEQUENCE [LARGE SCALE GENOMIC DNA]</scope>
    <source>
        <strain evidence="1 2">Harvey</strain>
    </source>
</reference>
<dbReference type="Proteomes" id="UP000020681">
    <property type="component" value="Unassembled WGS sequence"/>
</dbReference>
<accession>A0ABN0QTP7</accession>
<protein>
    <recommendedName>
        <fullName evidence="3">Transposase</fullName>
    </recommendedName>
</protein>
<comment type="caution">
    <text evidence="1">The sequence shown here is derived from an EMBL/GenBank/DDBJ whole genome shotgun (WGS) entry which is preliminary data.</text>
</comment>
<proteinExistence type="predicted"/>
<sequence length="39" mass="4531">MGWQRPIRRFVRGQDAVAHMCAIIVILMRGPHCTQRRAV</sequence>